<evidence type="ECO:0000313" key="3">
    <source>
        <dbReference type="Proteomes" id="UP001558613"/>
    </source>
</evidence>
<gene>
    <name evidence="2" type="ORF">QQF64_025291</name>
</gene>
<comment type="caution">
    <text evidence="2">The sequence shown here is derived from an EMBL/GenBank/DDBJ whole genome shotgun (WGS) entry which is preliminary data.</text>
</comment>
<feature type="region of interest" description="Disordered" evidence="1">
    <location>
        <begin position="53"/>
        <end position="72"/>
    </location>
</feature>
<proteinExistence type="predicted"/>
<protein>
    <submittedName>
        <fullName evidence="2">Uncharacterized protein</fullName>
    </submittedName>
</protein>
<organism evidence="2 3">
    <name type="scientific">Cirrhinus molitorella</name>
    <name type="common">mud carp</name>
    <dbReference type="NCBI Taxonomy" id="172907"/>
    <lineage>
        <taxon>Eukaryota</taxon>
        <taxon>Metazoa</taxon>
        <taxon>Chordata</taxon>
        <taxon>Craniata</taxon>
        <taxon>Vertebrata</taxon>
        <taxon>Euteleostomi</taxon>
        <taxon>Actinopterygii</taxon>
        <taxon>Neopterygii</taxon>
        <taxon>Teleostei</taxon>
        <taxon>Ostariophysi</taxon>
        <taxon>Cypriniformes</taxon>
        <taxon>Cyprinidae</taxon>
        <taxon>Labeoninae</taxon>
        <taxon>Labeonini</taxon>
        <taxon>Cirrhinus</taxon>
    </lineage>
</organism>
<evidence type="ECO:0000256" key="1">
    <source>
        <dbReference type="SAM" id="MobiDB-lite"/>
    </source>
</evidence>
<sequence length="227" mass="25604">MEMLAKTAVVEIGKLFDENSLLLRLEISRCTNENESLKKKCHFLENELQSARKSAGKMNGTEAPFNHPGLTEARRRPSIDSVFGKEWCMNLWRHGESNIDEQEDTHMDSSVIAEEPVDLLDEEPDMIMIKEETFEDCSGKNNPEENESCSLRGPAMTRDERCVAQSADDFITYTVPSDDQVQANVQQTQPEEQPLDGTISTHGDSATEQTFHATHNHTSTSEEKSLR</sequence>
<evidence type="ECO:0000313" key="2">
    <source>
        <dbReference type="EMBL" id="KAL1278618.1"/>
    </source>
</evidence>
<dbReference type="EMBL" id="JAYMGO010000003">
    <property type="protein sequence ID" value="KAL1278618.1"/>
    <property type="molecule type" value="Genomic_DNA"/>
</dbReference>
<feature type="compositionally biased region" description="Polar residues" evidence="1">
    <location>
        <begin position="177"/>
        <end position="191"/>
    </location>
</feature>
<accession>A0ABR3NPL6</accession>
<feature type="region of interest" description="Disordered" evidence="1">
    <location>
        <begin position="177"/>
        <end position="227"/>
    </location>
</feature>
<dbReference type="Proteomes" id="UP001558613">
    <property type="component" value="Unassembled WGS sequence"/>
</dbReference>
<feature type="compositionally biased region" description="Polar residues" evidence="1">
    <location>
        <begin position="198"/>
        <end position="219"/>
    </location>
</feature>
<reference evidence="2 3" key="1">
    <citation type="submission" date="2023-09" db="EMBL/GenBank/DDBJ databases">
        <authorList>
            <person name="Wang M."/>
        </authorList>
    </citation>
    <scope>NUCLEOTIDE SEQUENCE [LARGE SCALE GENOMIC DNA]</scope>
    <source>
        <strain evidence="2">GT-2023</strain>
        <tissue evidence="2">Liver</tissue>
    </source>
</reference>
<name>A0ABR3NPL6_9TELE</name>
<keyword evidence="3" id="KW-1185">Reference proteome</keyword>